<proteinExistence type="predicted"/>
<dbReference type="EMBL" id="BLAU01000001">
    <property type="protein sequence ID" value="GET22021.1"/>
    <property type="molecule type" value="Genomic_DNA"/>
</dbReference>
<keyword evidence="1" id="KW-0472">Membrane</keyword>
<reference evidence="2 5" key="2">
    <citation type="submission" date="2019-10" db="EMBL/GenBank/DDBJ databases">
        <title>Prolixibacter strains distinguished by the presence of nitrate reductase genes were adept at nitrate-dependent anaerobic corrosion of metallic iron and carbon steel.</title>
        <authorList>
            <person name="Iino T."/>
            <person name="Shono N."/>
            <person name="Ito K."/>
            <person name="Nakamura R."/>
            <person name="Sueoka K."/>
            <person name="Harayama S."/>
            <person name="Ohkuma M."/>
        </authorList>
    </citation>
    <scope>NUCLEOTIDE SEQUENCE [LARGE SCALE GENOMIC DNA]</scope>
    <source>
        <strain evidence="2 5">MIC1-1</strain>
    </source>
</reference>
<dbReference type="Proteomes" id="UP000240621">
    <property type="component" value="Unassembled WGS sequence"/>
</dbReference>
<evidence type="ECO:0000313" key="2">
    <source>
        <dbReference type="EMBL" id="GET22021.1"/>
    </source>
</evidence>
<reference evidence="3 4" key="1">
    <citation type="submission" date="2018-03" db="EMBL/GenBank/DDBJ databases">
        <title>Genomic Encyclopedia of Archaeal and Bacterial Type Strains, Phase II (KMG-II): from individual species to whole genera.</title>
        <authorList>
            <person name="Goeker M."/>
        </authorList>
    </citation>
    <scope>NUCLEOTIDE SEQUENCE [LARGE SCALE GENOMIC DNA]</scope>
    <source>
        <strain evidence="3 4">DSM 27267</strain>
    </source>
</reference>
<accession>A0A2P8CDS4</accession>
<protein>
    <submittedName>
        <fullName evidence="3">Uncharacterized protein</fullName>
    </submittedName>
</protein>
<dbReference type="EMBL" id="PYGC01000004">
    <property type="protein sequence ID" value="PSK83096.1"/>
    <property type="molecule type" value="Genomic_DNA"/>
</dbReference>
<feature type="transmembrane region" description="Helical" evidence="1">
    <location>
        <begin position="43"/>
        <end position="59"/>
    </location>
</feature>
<evidence type="ECO:0000313" key="5">
    <source>
        <dbReference type="Proteomes" id="UP000396862"/>
    </source>
</evidence>
<dbReference type="Proteomes" id="UP000396862">
    <property type="component" value="Unassembled WGS sequence"/>
</dbReference>
<evidence type="ECO:0000313" key="3">
    <source>
        <dbReference type="EMBL" id="PSK83096.1"/>
    </source>
</evidence>
<keyword evidence="1" id="KW-1133">Transmembrane helix</keyword>
<keyword evidence="1" id="KW-0812">Transmembrane</keyword>
<comment type="caution">
    <text evidence="3">The sequence shown here is derived from an EMBL/GenBank/DDBJ whole genome shotgun (WGS) entry which is preliminary data.</text>
</comment>
<dbReference type="AlphaFoldDB" id="A0A2P8CDS4"/>
<gene>
    <name evidence="3" type="ORF">CLV93_10426</name>
    <name evidence="2" type="ORF">JCM18694_22670</name>
</gene>
<keyword evidence="5" id="KW-1185">Reference proteome</keyword>
<evidence type="ECO:0000256" key="1">
    <source>
        <dbReference type="SAM" id="Phobius"/>
    </source>
</evidence>
<sequence>MLGQLLIVIVGFFRWLLKGCKTDLSNEINGYKDRTNNIRGVNYAIGIIILILIIILCSHL</sequence>
<evidence type="ECO:0000313" key="4">
    <source>
        <dbReference type="Proteomes" id="UP000240621"/>
    </source>
</evidence>
<name>A0A2P8CDS4_9BACT</name>
<organism evidence="3 4">
    <name type="scientific">Prolixibacter denitrificans</name>
    <dbReference type="NCBI Taxonomy" id="1541063"/>
    <lineage>
        <taxon>Bacteria</taxon>
        <taxon>Pseudomonadati</taxon>
        <taxon>Bacteroidota</taxon>
        <taxon>Bacteroidia</taxon>
        <taxon>Marinilabiliales</taxon>
        <taxon>Prolixibacteraceae</taxon>
        <taxon>Prolixibacter</taxon>
    </lineage>
</organism>